<proteinExistence type="predicted"/>
<evidence type="ECO:0000256" key="1">
    <source>
        <dbReference type="SAM" id="MobiDB-lite"/>
    </source>
</evidence>
<reference evidence="3" key="1">
    <citation type="submission" date="2016-10" db="EMBL/GenBank/DDBJ databases">
        <authorList>
            <person name="Varghese N."/>
        </authorList>
    </citation>
    <scope>NUCLEOTIDE SEQUENCE [LARGE SCALE GENOMIC DNA]</scope>
    <source>
        <strain evidence="3">DSM 17980</strain>
    </source>
</reference>
<feature type="region of interest" description="Disordered" evidence="1">
    <location>
        <begin position="1"/>
        <end position="50"/>
    </location>
</feature>
<gene>
    <name evidence="2" type="ORF">SAMN05421543_101474</name>
</gene>
<organism evidence="2 3">
    <name type="scientific">Alicyclobacillus macrosporangiidus</name>
    <dbReference type="NCBI Taxonomy" id="392015"/>
    <lineage>
        <taxon>Bacteria</taxon>
        <taxon>Bacillati</taxon>
        <taxon>Bacillota</taxon>
        <taxon>Bacilli</taxon>
        <taxon>Bacillales</taxon>
        <taxon>Alicyclobacillaceae</taxon>
        <taxon>Alicyclobacillus</taxon>
    </lineage>
</organism>
<feature type="compositionally biased region" description="Polar residues" evidence="1">
    <location>
        <begin position="37"/>
        <end position="50"/>
    </location>
</feature>
<keyword evidence="3" id="KW-1185">Reference proteome</keyword>
<dbReference type="Proteomes" id="UP000183508">
    <property type="component" value="Unassembled WGS sequence"/>
</dbReference>
<accession>A0A1I7FVL1</accession>
<dbReference type="AlphaFoldDB" id="A0A1I7FVL1"/>
<sequence length="50" mass="5613">MSGHISRYNPQSRTFVRQGQSGQWQPKVLTQRPAERTTLNAVSPATNTTK</sequence>
<dbReference type="EMBL" id="FPBV01000001">
    <property type="protein sequence ID" value="SFU40217.1"/>
    <property type="molecule type" value="Genomic_DNA"/>
</dbReference>
<evidence type="ECO:0000313" key="3">
    <source>
        <dbReference type="Proteomes" id="UP000183508"/>
    </source>
</evidence>
<dbReference type="RefSeq" id="WP_175511409.1">
    <property type="nucleotide sequence ID" value="NZ_FPBV01000001.1"/>
</dbReference>
<dbReference type="STRING" id="392015.SAMN05421543_101474"/>
<feature type="compositionally biased region" description="Polar residues" evidence="1">
    <location>
        <begin position="8"/>
        <end position="24"/>
    </location>
</feature>
<protein>
    <submittedName>
        <fullName evidence="2">Uncharacterized protein</fullName>
    </submittedName>
</protein>
<evidence type="ECO:0000313" key="2">
    <source>
        <dbReference type="EMBL" id="SFU40217.1"/>
    </source>
</evidence>
<name>A0A1I7FVL1_9BACL</name>